<dbReference type="OrthoDB" id="20872at2759"/>
<gene>
    <name evidence="2" type="ORF">M427DRAFT_307558</name>
</gene>
<accession>A0A139AHH6</accession>
<dbReference type="InterPro" id="IPR036770">
    <property type="entry name" value="Ankyrin_rpt-contain_sf"/>
</dbReference>
<dbReference type="PROSITE" id="PS50297">
    <property type="entry name" value="ANK_REP_REGION"/>
    <property type="match status" value="1"/>
</dbReference>
<proteinExistence type="predicted"/>
<feature type="repeat" description="ANK" evidence="1">
    <location>
        <begin position="60"/>
        <end position="88"/>
    </location>
</feature>
<dbReference type="Pfam" id="PF00023">
    <property type="entry name" value="Ank"/>
    <property type="match status" value="1"/>
</dbReference>
<dbReference type="Gene3D" id="1.25.40.20">
    <property type="entry name" value="Ankyrin repeat-containing domain"/>
    <property type="match status" value="1"/>
</dbReference>
<evidence type="ECO:0000256" key="1">
    <source>
        <dbReference type="PROSITE-ProRule" id="PRU00023"/>
    </source>
</evidence>
<dbReference type="SMART" id="SM00248">
    <property type="entry name" value="ANK"/>
    <property type="match status" value="1"/>
</dbReference>
<dbReference type="Proteomes" id="UP000070544">
    <property type="component" value="Unassembled WGS sequence"/>
</dbReference>
<protein>
    <submittedName>
        <fullName evidence="2">Uncharacterized protein</fullName>
    </submittedName>
</protein>
<dbReference type="AlphaFoldDB" id="A0A139AHH6"/>
<dbReference type="SUPFAM" id="SSF48403">
    <property type="entry name" value="Ankyrin repeat"/>
    <property type="match status" value="1"/>
</dbReference>
<organism evidence="2 3">
    <name type="scientific">Gonapodya prolifera (strain JEL478)</name>
    <name type="common">Monoblepharis prolifera</name>
    <dbReference type="NCBI Taxonomy" id="1344416"/>
    <lineage>
        <taxon>Eukaryota</taxon>
        <taxon>Fungi</taxon>
        <taxon>Fungi incertae sedis</taxon>
        <taxon>Chytridiomycota</taxon>
        <taxon>Chytridiomycota incertae sedis</taxon>
        <taxon>Monoblepharidomycetes</taxon>
        <taxon>Monoblepharidales</taxon>
        <taxon>Gonapodyaceae</taxon>
        <taxon>Gonapodya</taxon>
    </lineage>
</organism>
<dbReference type="EMBL" id="KQ965758">
    <property type="protein sequence ID" value="KXS16014.1"/>
    <property type="molecule type" value="Genomic_DNA"/>
</dbReference>
<reference evidence="2 3" key="1">
    <citation type="journal article" date="2015" name="Genome Biol. Evol.">
        <title>Phylogenomic analyses indicate that early fungi evolved digesting cell walls of algal ancestors of land plants.</title>
        <authorList>
            <person name="Chang Y."/>
            <person name="Wang S."/>
            <person name="Sekimoto S."/>
            <person name="Aerts A.L."/>
            <person name="Choi C."/>
            <person name="Clum A."/>
            <person name="LaButti K.M."/>
            <person name="Lindquist E.A."/>
            <person name="Yee Ngan C."/>
            <person name="Ohm R.A."/>
            <person name="Salamov A.A."/>
            <person name="Grigoriev I.V."/>
            <person name="Spatafora J.W."/>
            <person name="Berbee M.L."/>
        </authorList>
    </citation>
    <scope>NUCLEOTIDE SEQUENCE [LARGE SCALE GENOMIC DNA]</scope>
    <source>
        <strain evidence="2 3">JEL478</strain>
    </source>
</reference>
<dbReference type="PROSITE" id="PS50088">
    <property type="entry name" value="ANK_REPEAT"/>
    <property type="match status" value="1"/>
</dbReference>
<evidence type="ECO:0000313" key="3">
    <source>
        <dbReference type="Proteomes" id="UP000070544"/>
    </source>
</evidence>
<keyword evidence="3" id="KW-1185">Reference proteome</keyword>
<keyword evidence="1" id="KW-0040">ANK repeat</keyword>
<sequence>MATESSSQKDLIRCIECEDIGGVADALARGANPNTRKKVVLTCKVSTGIFKSETRTDTIQAESALALAVRGGNLEIAELLLSAGVDPNWGVRLHLVPPPASML</sequence>
<dbReference type="InterPro" id="IPR002110">
    <property type="entry name" value="Ankyrin_rpt"/>
</dbReference>
<evidence type="ECO:0000313" key="2">
    <source>
        <dbReference type="EMBL" id="KXS16014.1"/>
    </source>
</evidence>
<name>A0A139AHH6_GONPJ</name>